<evidence type="ECO:0000313" key="3">
    <source>
        <dbReference type="Proteomes" id="UP000305067"/>
    </source>
</evidence>
<feature type="transmembrane region" description="Helical" evidence="1">
    <location>
        <begin position="200"/>
        <end position="223"/>
    </location>
</feature>
<keyword evidence="1" id="KW-0472">Membrane</keyword>
<keyword evidence="1" id="KW-1133">Transmembrane helix</keyword>
<gene>
    <name evidence="2" type="ORF">BDV98DRAFT_565289</name>
</gene>
<proteinExistence type="predicted"/>
<feature type="transmembrane region" description="Helical" evidence="1">
    <location>
        <begin position="33"/>
        <end position="56"/>
    </location>
</feature>
<dbReference type="Proteomes" id="UP000305067">
    <property type="component" value="Unassembled WGS sequence"/>
</dbReference>
<feature type="transmembrane region" description="Helical" evidence="1">
    <location>
        <begin position="244"/>
        <end position="261"/>
    </location>
</feature>
<feature type="transmembrane region" description="Helical" evidence="1">
    <location>
        <begin position="122"/>
        <end position="141"/>
    </location>
</feature>
<keyword evidence="1" id="KW-0812">Transmembrane</keyword>
<protein>
    <submittedName>
        <fullName evidence="2">Uncharacterized protein</fullName>
    </submittedName>
</protein>
<dbReference type="OrthoDB" id="3029622at2759"/>
<dbReference type="EMBL" id="ML178821">
    <property type="protein sequence ID" value="TFL03035.1"/>
    <property type="molecule type" value="Genomic_DNA"/>
</dbReference>
<dbReference type="AlphaFoldDB" id="A0A5C3QM07"/>
<organism evidence="2 3">
    <name type="scientific">Pterulicium gracile</name>
    <dbReference type="NCBI Taxonomy" id="1884261"/>
    <lineage>
        <taxon>Eukaryota</taxon>
        <taxon>Fungi</taxon>
        <taxon>Dikarya</taxon>
        <taxon>Basidiomycota</taxon>
        <taxon>Agaricomycotina</taxon>
        <taxon>Agaricomycetes</taxon>
        <taxon>Agaricomycetidae</taxon>
        <taxon>Agaricales</taxon>
        <taxon>Pleurotineae</taxon>
        <taxon>Pterulaceae</taxon>
        <taxon>Pterulicium</taxon>
    </lineage>
</organism>
<reference evidence="2 3" key="1">
    <citation type="journal article" date="2019" name="Nat. Ecol. Evol.">
        <title>Megaphylogeny resolves global patterns of mushroom evolution.</title>
        <authorList>
            <person name="Varga T."/>
            <person name="Krizsan K."/>
            <person name="Foldi C."/>
            <person name="Dima B."/>
            <person name="Sanchez-Garcia M."/>
            <person name="Sanchez-Ramirez S."/>
            <person name="Szollosi G.J."/>
            <person name="Szarkandi J.G."/>
            <person name="Papp V."/>
            <person name="Albert L."/>
            <person name="Andreopoulos W."/>
            <person name="Angelini C."/>
            <person name="Antonin V."/>
            <person name="Barry K.W."/>
            <person name="Bougher N.L."/>
            <person name="Buchanan P."/>
            <person name="Buyck B."/>
            <person name="Bense V."/>
            <person name="Catcheside P."/>
            <person name="Chovatia M."/>
            <person name="Cooper J."/>
            <person name="Damon W."/>
            <person name="Desjardin D."/>
            <person name="Finy P."/>
            <person name="Geml J."/>
            <person name="Haridas S."/>
            <person name="Hughes K."/>
            <person name="Justo A."/>
            <person name="Karasinski D."/>
            <person name="Kautmanova I."/>
            <person name="Kiss B."/>
            <person name="Kocsube S."/>
            <person name="Kotiranta H."/>
            <person name="LaButti K.M."/>
            <person name="Lechner B.E."/>
            <person name="Liimatainen K."/>
            <person name="Lipzen A."/>
            <person name="Lukacs Z."/>
            <person name="Mihaltcheva S."/>
            <person name="Morgado L.N."/>
            <person name="Niskanen T."/>
            <person name="Noordeloos M.E."/>
            <person name="Ohm R.A."/>
            <person name="Ortiz-Santana B."/>
            <person name="Ovrebo C."/>
            <person name="Racz N."/>
            <person name="Riley R."/>
            <person name="Savchenko A."/>
            <person name="Shiryaev A."/>
            <person name="Soop K."/>
            <person name="Spirin V."/>
            <person name="Szebenyi C."/>
            <person name="Tomsovsky M."/>
            <person name="Tulloss R.E."/>
            <person name="Uehling J."/>
            <person name="Grigoriev I.V."/>
            <person name="Vagvolgyi C."/>
            <person name="Papp T."/>
            <person name="Martin F.M."/>
            <person name="Miettinen O."/>
            <person name="Hibbett D.S."/>
            <person name="Nagy L.G."/>
        </authorList>
    </citation>
    <scope>NUCLEOTIDE SEQUENCE [LARGE SCALE GENOMIC DNA]</scope>
    <source>
        <strain evidence="2 3">CBS 309.79</strain>
    </source>
</reference>
<sequence>MDGSGGPNPNVSPEDQMLQLARLAVGWDQDFKVLLVTLAVYGVYSTMIAMALWLTFKRPEKALVTGNFLPPMLIAYISITIDIPIQATFVFRQLRTMVIQNHTLPVQERVAMFTQADWFRPLFITGSVAQGLAGETGIVLVIDNMLRVRKYLGVQSSYEKFLAPVLYVATFCAFSSAVPAKVRLSEQKLGRRDVYNSNPFAIAQTVGQSLIIIIALTTALLYWKGVKKSIQNKRASTPGYKVPFSRMLVAVYESGLCYATIQSVHLAMDLSANPGTPRDSALYLANGIFGATGLIIAVMHAPAIVLIRASKRSMAYTLQPKDLSGRRKSGIRTSIDSALGRIQWADGGHGHIMEGRRSHTIETPAIELNALPGDPEKALKKEEIA</sequence>
<accession>A0A5C3QM07</accession>
<evidence type="ECO:0000256" key="1">
    <source>
        <dbReference type="SAM" id="Phobius"/>
    </source>
</evidence>
<feature type="transmembrane region" description="Helical" evidence="1">
    <location>
        <begin position="161"/>
        <end position="180"/>
    </location>
</feature>
<name>A0A5C3QM07_9AGAR</name>
<feature type="transmembrane region" description="Helical" evidence="1">
    <location>
        <begin position="68"/>
        <end position="91"/>
    </location>
</feature>
<keyword evidence="3" id="KW-1185">Reference proteome</keyword>
<evidence type="ECO:0000313" key="2">
    <source>
        <dbReference type="EMBL" id="TFL03035.1"/>
    </source>
</evidence>
<feature type="transmembrane region" description="Helical" evidence="1">
    <location>
        <begin position="281"/>
        <end position="307"/>
    </location>
</feature>